<feature type="domain" description="Integrase catalytic" evidence="1">
    <location>
        <begin position="237"/>
        <end position="469"/>
    </location>
</feature>
<comment type="caution">
    <text evidence="2">The sequence shown here is derived from an EMBL/GenBank/DDBJ whole genome shotgun (WGS) entry which is preliminary data.</text>
</comment>
<dbReference type="Proteomes" id="UP000298003">
    <property type="component" value="Unassembled WGS sequence"/>
</dbReference>
<dbReference type="RefSeq" id="WP_061268845.1">
    <property type="nucleotide sequence ID" value="NZ_SOZH01000011.1"/>
</dbReference>
<dbReference type="GO" id="GO:0003676">
    <property type="term" value="F:nucleic acid binding"/>
    <property type="evidence" value="ECO:0007669"/>
    <property type="project" value="InterPro"/>
</dbReference>
<accession>A0A4Y8QY80</accession>
<sequence length="677" mass="75018">MNDRSVVALAVGSRVWWDGGFWEVRGLGDGMAQLTHQGRTVAITIGELARRTIDDSGRDASTDTDEKVRSLDGAAALASLDAEERKRLEELAQIVPRLLDDSSPLAPRVARAARKLGMSPRSLERRIAAYRRSGVAGLVDSHATRTRASQVDPRWDEVCARVLRSYTYASTPTRSAVLARIARELEEQYGPAVVPIPATTTAYRRLNALAKGKQSFGSASGRRSVAERPQGVLGRLRADRPGQFVVLDTNDLDVFAMEPVTLRWVKIQLTAAMDLYSRCIVGLKVTPVSTKAVDVARVLYECVRPADEANPTASFPYHGVPDAVLVGTEVPDERLLSRQAGLPAVFAESIVVDRGKQYISSHVISACARLGISVQPANPKKPTDKPTIERFFRTLREGLLQHLPAYKGPNVYSRGKEVEGQAFLWVSELEQIIREWVTTVYHQSAHDGLAVPELPRASLSPIEAYNLGFARSGGMVLPAHAGLAYEFLDVQWRTIQHYGVDIGGLRYDGKALNPYRGRRSEFAGKHAGKWPFYVDAHDVRHVHFKDPADGSWHSLRWEHAPALGAPMSQDAVDYVKRLALREDRHVEPQSALDDLLRRWARDAVTDRRERNLAIRLSAQRDAPLPEEPTAAEKVAALPSVVNLADERSARRPEIEEDELSVFEEFPPDELGYAVIDE</sequence>
<evidence type="ECO:0000259" key="1">
    <source>
        <dbReference type="PROSITE" id="PS50994"/>
    </source>
</evidence>
<dbReference type="PANTHER" id="PTHR35004:SF6">
    <property type="entry name" value="TRANSPOSASE"/>
    <property type="match status" value="1"/>
</dbReference>
<dbReference type="InterPro" id="IPR036397">
    <property type="entry name" value="RNaseH_sf"/>
</dbReference>
<dbReference type="Gene3D" id="3.30.420.10">
    <property type="entry name" value="Ribonuclease H-like superfamily/Ribonuclease H"/>
    <property type="match status" value="1"/>
</dbReference>
<evidence type="ECO:0000313" key="3">
    <source>
        <dbReference type="Proteomes" id="UP000298003"/>
    </source>
</evidence>
<dbReference type="EMBL" id="SOZH01000011">
    <property type="protein sequence ID" value="TFF05185.1"/>
    <property type="molecule type" value="Genomic_DNA"/>
</dbReference>
<evidence type="ECO:0000313" key="2">
    <source>
        <dbReference type="EMBL" id="TFF05185.1"/>
    </source>
</evidence>
<dbReference type="SUPFAM" id="SSF53098">
    <property type="entry name" value="Ribonuclease H-like"/>
    <property type="match status" value="1"/>
</dbReference>
<protein>
    <submittedName>
        <fullName evidence="2">Transposase</fullName>
    </submittedName>
</protein>
<dbReference type="PANTHER" id="PTHR35004">
    <property type="entry name" value="TRANSPOSASE RV3428C-RELATED"/>
    <property type="match status" value="1"/>
</dbReference>
<organism evidence="2 3">
    <name type="scientific">Cellulosimicrobium funkei</name>
    <dbReference type="NCBI Taxonomy" id="264251"/>
    <lineage>
        <taxon>Bacteria</taxon>
        <taxon>Bacillati</taxon>
        <taxon>Actinomycetota</taxon>
        <taxon>Actinomycetes</taxon>
        <taxon>Micrococcales</taxon>
        <taxon>Promicromonosporaceae</taxon>
        <taxon>Cellulosimicrobium</taxon>
    </lineage>
</organism>
<dbReference type="GeneID" id="95686387"/>
<dbReference type="AlphaFoldDB" id="A0A4Y8QY80"/>
<reference evidence="2 3" key="1">
    <citation type="submission" date="2019-03" db="EMBL/GenBank/DDBJ databases">
        <title>Cellulosimicrobium funkei JCM14302 Assembly.</title>
        <authorList>
            <person name="Dou T."/>
        </authorList>
    </citation>
    <scope>NUCLEOTIDE SEQUENCE [LARGE SCALE GENOMIC DNA]</scope>
    <source>
        <strain evidence="2 3">JCM 14302</strain>
    </source>
</reference>
<dbReference type="PROSITE" id="PS50994">
    <property type="entry name" value="INTEGRASE"/>
    <property type="match status" value="1"/>
</dbReference>
<dbReference type="InterPro" id="IPR001584">
    <property type="entry name" value="Integrase_cat-core"/>
</dbReference>
<dbReference type="GO" id="GO:0015074">
    <property type="term" value="P:DNA integration"/>
    <property type="evidence" value="ECO:0007669"/>
    <property type="project" value="InterPro"/>
</dbReference>
<gene>
    <name evidence="2" type="ORF">E1O70_18040</name>
</gene>
<proteinExistence type="predicted"/>
<name>A0A4Y8QY80_9MICO</name>
<dbReference type="InterPro" id="IPR012337">
    <property type="entry name" value="RNaseH-like_sf"/>
</dbReference>
<keyword evidence="3" id="KW-1185">Reference proteome</keyword>